<dbReference type="InterPro" id="IPR003370">
    <property type="entry name" value="Chromate_transpt"/>
</dbReference>
<feature type="non-terminal residue" evidence="8">
    <location>
        <position position="101"/>
    </location>
</feature>
<evidence type="ECO:0000256" key="7">
    <source>
        <dbReference type="SAM" id="Phobius"/>
    </source>
</evidence>
<evidence type="ECO:0000256" key="4">
    <source>
        <dbReference type="ARBA" id="ARBA00022692"/>
    </source>
</evidence>
<dbReference type="GO" id="GO:0005886">
    <property type="term" value="C:plasma membrane"/>
    <property type="evidence" value="ECO:0007669"/>
    <property type="project" value="UniProtKB-SubCell"/>
</dbReference>
<keyword evidence="5 7" id="KW-1133">Transmembrane helix</keyword>
<name>A0A382PT20_9ZZZZ</name>
<evidence type="ECO:0000256" key="5">
    <source>
        <dbReference type="ARBA" id="ARBA00022989"/>
    </source>
</evidence>
<dbReference type="AlphaFoldDB" id="A0A382PT20"/>
<evidence type="ECO:0000256" key="6">
    <source>
        <dbReference type="ARBA" id="ARBA00023136"/>
    </source>
</evidence>
<proteinExistence type="inferred from homology"/>
<keyword evidence="3" id="KW-1003">Cell membrane</keyword>
<keyword evidence="6 7" id="KW-0472">Membrane</keyword>
<comment type="subcellular location">
    <subcellularLocation>
        <location evidence="1">Cell membrane</location>
        <topology evidence="1">Multi-pass membrane protein</topology>
    </subcellularLocation>
</comment>
<feature type="transmembrane region" description="Helical" evidence="7">
    <location>
        <begin position="77"/>
        <end position="100"/>
    </location>
</feature>
<comment type="similarity">
    <text evidence="2">Belongs to the chromate ion transporter (CHR) (TC 2.A.51) family.</text>
</comment>
<reference evidence="8" key="1">
    <citation type="submission" date="2018-05" db="EMBL/GenBank/DDBJ databases">
        <authorList>
            <person name="Lanie J.A."/>
            <person name="Ng W.-L."/>
            <person name="Kazmierczak K.M."/>
            <person name="Andrzejewski T.M."/>
            <person name="Davidsen T.M."/>
            <person name="Wayne K.J."/>
            <person name="Tettelin H."/>
            <person name="Glass J.I."/>
            <person name="Rusch D."/>
            <person name="Podicherti R."/>
            <person name="Tsui H.-C.T."/>
            <person name="Winkler M.E."/>
        </authorList>
    </citation>
    <scope>NUCLEOTIDE SEQUENCE</scope>
</reference>
<dbReference type="PANTHER" id="PTHR33567">
    <property type="entry name" value="CHROMATE ION TRANSPORTER (EUROFUNG)"/>
    <property type="match status" value="1"/>
</dbReference>
<evidence type="ECO:0000256" key="3">
    <source>
        <dbReference type="ARBA" id="ARBA00022475"/>
    </source>
</evidence>
<sequence>MSRLGELALLCLKLGFLGFGGPAAHIAMLEDEVVKRRAWISPERFLDMLGATNLIPGPNSTEMVLHVGFIRAGFTGLLVAGTCFVLPAVAIVTALAALYAS</sequence>
<keyword evidence="4 7" id="KW-0812">Transmembrane</keyword>
<evidence type="ECO:0000313" key="8">
    <source>
        <dbReference type="EMBL" id="SVC76017.1"/>
    </source>
</evidence>
<dbReference type="GO" id="GO:0015109">
    <property type="term" value="F:chromate transmembrane transporter activity"/>
    <property type="evidence" value="ECO:0007669"/>
    <property type="project" value="InterPro"/>
</dbReference>
<dbReference type="PANTHER" id="PTHR33567:SF3">
    <property type="entry name" value="CHROMATE ION TRANSPORTER (EUROFUNG)"/>
    <property type="match status" value="1"/>
</dbReference>
<accession>A0A382PT20</accession>
<evidence type="ECO:0000256" key="1">
    <source>
        <dbReference type="ARBA" id="ARBA00004651"/>
    </source>
</evidence>
<evidence type="ECO:0000256" key="2">
    <source>
        <dbReference type="ARBA" id="ARBA00005262"/>
    </source>
</evidence>
<dbReference type="EMBL" id="UINC01109294">
    <property type="protein sequence ID" value="SVC76017.1"/>
    <property type="molecule type" value="Genomic_DNA"/>
</dbReference>
<organism evidence="8">
    <name type="scientific">marine metagenome</name>
    <dbReference type="NCBI Taxonomy" id="408172"/>
    <lineage>
        <taxon>unclassified sequences</taxon>
        <taxon>metagenomes</taxon>
        <taxon>ecological metagenomes</taxon>
    </lineage>
</organism>
<evidence type="ECO:0008006" key="9">
    <source>
        <dbReference type="Google" id="ProtNLM"/>
    </source>
</evidence>
<gene>
    <name evidence="8" type="ORF">METZ01_LOCUS328871</name>
</gene>
<protein>
    <recommendedName>
        <fullName evidence="9">Chromate transporter</fullName>
    </recommendedName>
</protein>
<dbReference type="Pfam" id="PF02417">
    <property type="entry name" value="Chromate_transp"/>
    <property type="match status" value="1"/>
</dbReference>